<evidence type="ECO:0000256" key="5">
    <source>
        <dbReference type="ARBA" id="ARBA00022989"/>
    </source>
</evidence>
<dbReference type="InterPro" id="IPR000515">
    <property type="entry name" value="MetI-like"/>
</dbReference>
<feature type="transmembrane region" description="Helical" evidence="7">
    <location>
        <begin position="257"/>
        <end position="276"/>
    </location>
</feature>
<keyword evidence="6 7" id="KW-0472">Membrane</keyword>
<keyword evidence="3" id="KW-1003">Cell membrane</keyword>
<keyword evidence="2 7" id="KW-0813">Transport</keyword>
<dbReference type="Gene3D" id="1.10.3720.10">
    <property type="entry name" value="MetI-like"/>
    <property type="match status" value="1"/>
</dbReference>
<evidence type="ECO:0000313" key="10">
    <source>
        <dbReference type="Proteomes" id="UP001161691"/>
    </source>
</evidence>
<evidence type="ECO:0000313" key="9">
    <source>
        <dbReference type="EMBL" id="MDI4649015.1"/>
    </source>
</evidence>
<dbReference type="Pfam" id="PF00528">
    <property type="entry name" value="BPD_transp_1"/>
    <property type="match status" value="1"/>
</dbReference>
<dbReference type="Proteomes" id="UP001161691">
    <property type="component" value="Unassembled WGS sequence"/>
</dbReference>
<name>A0ABT6TRQ3_9BACL</name>
<feature type="transmembrane region" description="Helical" evidence="7">
    <location>
        <begin position="16"/>
        <end position="39"/>
    </location>
</feature>
<proteinExistence type="inferred from homology"/>
<dbReference type="InterPro" id="IPR035906">
    <property type="entry name" value="MetI-like_sf"/>
</dbReference>
<dbReference type="EMBL" id="JAGRPV010000001">
    <property type="protein sequence ID" value="MDI4649015.1"/>
    <property type="molecule type" value="Genomic_DNA"/>
</dbReference>
<evidence type="ECO:0000256" key="3">
    <source>
        <dbReference type="ARBA" id="ARBA00022475"/>
    </source>
</evidence>
<evidence type="ECO:0000256" key="7">
    <source>
        <dbReference type="RuleBase" id="RU363032"/>
    </source>
</evidence>
<sequence>MQRVWKLLRLPKPDPFLIVAFIGLTLLALFMLLPLVFIVNHAFKPINELFIYPPRFLAEHPTMFNFRQLFLNAQKMSIPFSRYFFNSVFTTGVTVLVAVLISAMAAYAFSKHRFPGMRAFFGLIIVSLMFAPEAVVIPRFILVSELGIMNTYAAHIWPLVAMPVGVFLMRQFIDQVPDALLEAAKIDGAREWKIFYRIVLPVCMPAVATVAILAFQMSWSQTETSNYYTQVESLKTLPYYVATLTGGLGNSVVGQGVAAAAGLMLFLPNLLIFLLFQRQVLMTMAHSGIK</sequence>
<feature type="transmembrane region" description="Helical" evidence="7">
    <location>
        <begin position="83"/>
        <end position="107"/>
    </location>
</feature>
<keyword evidence="10" id="KW-1185">Reference proteome</keyword>
<protein>
    <submittedName>
        <fullName evidence="9">Carbohydrate ABC transporter permease</fullName>
    </submittedName>
</protein>
<feature type="transmembrane region" description="Helical" evidence="7">
    <location>
        <begin position="119"/>
        <end position="142"/>
    </location>
</feature>
<reference evidence="9" key="1">
    <citation type="submission" date="2023-04" db="EMBL/GenBank/DDBJ databases">
        <title>Comparative genomic analysis of Cohnella hashimotonis sp. nov., isolated from the International Space Station.</title>
        <authorList>
            <person name="Venkateswaran K."/>
            <person name="Simpson A."/>
        </authorList>
    </citation>
    <scope>NUCLEOTIDE SEQUENCE</scope>
    <source>
        <strain evidence="9">F6_2S_P_1</strain>
    </source>
</reference>
<dbReference type="SUPFAM" id="SSF161098">
    <property type="entry name" value="MetI-like"/>
    <property type="match status" value="1"/>
</dbReference>
<feature type="transmembrane region" description="Helical" evidence="7">
    <location>
        <begin position="154"/>
        <end position="173"/>
    </location>
</feature>
<comment type="subcellular location">
    <subcellularLocation>
        <location evidence="1 7">Cell membrane</location>
        <topology evidence="1 7">Multi-pass membrane protein</topology>
    </subcellularLocation>
</comment>
<evidence type="ECO:0000256" key="4">
    <source>
        <dbReference type="ARBA" id="ARBA00022692"/>
    </source>
</evidence>
<feature type="domain" description="ABC transmembrane type-1" evidence="8">
    <location>
        <begin position="84"/>
        <end position="276"/>
    </location>
</feature>
<evidence type="ECO:0000256" key="1">
    <source>
        <dbReference type="ARBA" id="ARBA00004651"/>
    </source>
</evidence>
<evidence type="ECO:0000259" key="8">
    <source>
        <dbReference type="PROSITE" id="PS50928"/>
    </source>
</evidence>
<keyword evidence="5 7" id="KW-1133">Transmembrane helix</keyword>
<accession>A0ABT6TRQ3</accession>
<dbReference type="RefSeq" id="WP_282911683.1">
    <property type="nucleotide sequence ID" value="NZ_JAGRPV010000001.1"/>
</dbReference>
<feature type="transmembrane region" description="Helical" evidence="7">
    <location>
        <begin position="194"/>
        <end position="215"/>
    </location>
</feature>
<dbReference type="PANTHER" id="PTHR43744:SF1">
    <property type="entry name" value="BINDING-PROTEIN-DEPENDENT TRANSPORT SYSTEMS INNER MEMBRANE COMPONENT"/>
    <property type="match status" value="1"/>
</dbReference>
<organism evidence="9 10">
    <name type="scientific">Cohnella hashimotonis</name>
    <dbReference type="NCBI Taxonomy" id="2826895"/>
    <lineage>
        <taxon>Bacteria</taxon>
        <taxon>Bacillati</taxon>
        <taxon>Bacillota</taxon>
        <taxon>Bacilli</taxon>
        <taxon>Bacillales</taxon>
        <taxon>Paenibacillaceae</taxon>
        <taxon>Cohnella</taxon>
    </lineage>
</organism>
<comment type="caution">
    <text evidence="9">The sequence shown here is derived from an EMBL/GenBank/DDBJ whole genome shotgun (WGS) entry which is preliminary data.</text>
</comment>
<dbReference type="PROSITE" id="PS50928">
    <property type="entry name" value="ABC_TM1"/>
    <property type="match status" value="1"/>
</dbReference>
<dbReference type="PANTHER" id="PTHR43744">
    <property type="entry name" value="ABC TRANSPORTER PERMEASE PROTEIN MG189-RELATED-RELATED"/>
    <property type="match status" value="1"/>
</dbReference>
<dbReference type="CDD" id="cd06261">
    <property type="entry name" value="TM_PBP2"/>
    <property type="match status" value="1"/>
</dbReference>
<evidence type="ECO:0000256" key="6">
    <source>
        <dbReference type="ARBA" id="ARBA00023136"/>
    </source>
</evidence>
<comment type="similarity">
    <text evidence="7">Belongs to the binding-protein-dependent transport system permease family.</text>
</comment>
<gene>
    <name evidence="9" type="ORF">KB449_29020</name>
</gene>
<evidence type="ECO:0000256" key="2">
    <source>
        <dbReference type="ARBA" id="ARBA00022448"/>
    </source>
</evidence>
<keyword evidence="4 7" id="KW-0812">Transmembrane</keyword>